<protein>
    <submittedName>
        <fullName evidence="1">Uncharacterized protein</fullName>
    </submittedName>
</protein>
<accession>A0ABV2WC14</accession>
<evidence type="ECO:0000313" key="2">
    <source>
        <dbReference type="Proteomes" id="UP001550378"/>
    </source>
</evidence>
<gene>
    <name evidence="1" type="ORF">ABZ508_26440</name>
</gene>
<evidence type="ECO:0000313" key="1">
    <source>
        <dbReference type="EMBL" id="MEU0710905.1"/>
    </source>
</evidence>
<dbReference type="EMBL" id="JBEXZR010000029">
    <property type="protein sequence ID" value="MEU0710905.1"/>
    <property type="molecule type" value="Genomic_DNA"/>
</dbReference>
<dbReference type="Proteomes" id="UP001550378">
    <property type="component" value="Unassembled WGS sequence"/>
</dbReference>
<name>A0ABV2WC14_9ACTN</name>
<dbReference type="RefSeq" id="WP_359655345.1">
    <property type="nucleotide sequence ID" value="NZ_JBEXZP010000082.1"/>
</dbReference>
<proteinExistence type="predicted"/>
<comment type="caution">
    <text evidence="1">The sequence shown here is derived from an EMBL/GenBank/DDBJ whole genome shotgun (WGS) entry which is preliminary data.</text>
</comment>
<reference evidence="1 2" key="1">
    <citation type="submission" date="2024-06" db="EMBL/GenBank/DDBJ databases">
        <title>The Natural Products Discovery Center: Release of the First 8490 Sequenced Strains for Exploring Actinobacteria Biosynthetic Diversity.</title>
        <authorList>
            <person name="Kalkreuter E."/>
            <person name="Kautsar S.A."/>
            <person name="Yang D."/>
            <person name="Bader C.D."/>
            <person name="Teijaro C.N."/>
            <person name="Fluegel L."/>
            <person name="Davis C.M."/>
            <person name="Simpson J.R."/>
            <person name="Lauterbach L."/>
            <person name="Steele A.D."/>
            <person name="Gui C."/>
            <person name="Meng S."/>
            <person name="Li G."/>
            <person name="Viehrig K."/>
            <person name="Ye F."/>
            <person name="Su P."/>
            <person name="Kiefer A.F."/>
            <person name="Nichols A."/>
            <person name="Cepeda A.J."/>
            <person name="Yan W."/>
            <person name="Fan B."/>
            <person name="Jiang Y."/>
            <person name="Adhikari A."/>
            <person name="Zheng C.-J."/>
            <person name="Schuster L."/>
            <person name="Cowan T.M."/>
            <person name="Smanski M.J."/>
            <person name="Chevrette M.G."/>
            <person name="De Carvalho L.P.S."/>
            <person name="Shen B."/>
        </authorList>
    </citation>
    <scope>NUCLEOTIDE SEQUENCE [LARGE SCALE GENOMIC DNA]</scope>
    <source>
        <strain evidence="1 2">NPDC006337</strain>
    </source>
</reference>
<sequence>MSRVSPIPFFTFEFRLPGGDWKLSGAKPLPATEADKQLARLTADLPGAEYRLVPVEVTA</sequence>
<keyword evidence="2" id="KW-1185">Reference proteome</keyword>
<organism evidence="1 2">
    <name type="scientific">Streptomyces lavendulocolor</name>
    <dbReference type="NCBI Taxonomy" id="67316"/>
    <lineage>
        <taxon>Bacteria</taxon>
        <taxon>Bacillati</taxon>
        <taxon>Actinomycetota</taxon>
        <taxon>Actinomycetes</taxon>
        <taxon>Kitasatosporales</taxon>
        <taxon>Streptomycetaceae</taxon>
        <taxon>Streptomyces</taxon>
    </lineage>
</organism>